<evidence type="ECO:0000313" key="2">
    <source>
        <dbReference type="EMBL" id="RKO86611.1"/>
    </source>
</evidence>
<dbReference type="InterPro" id="IPR036047">
    <property type="entry name" value="F-box-like_dom_sf"/>
</dbReference>
<dbReference type="OrthoDB" id="10257471at2759"/>
<reference evidence="3" key="1">
    <citation type="journal article" date="2018" name="Nat. Microbiol.">
        <title>Leveraging single-cell genomics to expand the fungal tree of life.</title>
        <authorList>
            <person name="Ahrendt S.R."/>
            <person name="Quandt C.A."/>
            <person name="Ciobanu D."/>
            <person name="Clum A."/>
            <person name="Salamov A."/>
            <person name="Andreopoulos B."/>
            <person name="Cheng J.F."/>
            <person name="Woyke T."/>
            <person name="Pelin A."/>
            <person name="Henrissat B."/>
            <person name="Reynolds N.K."/>
            <person name="Benny G.L."/>
            <person name="Smith M.E."/>
            <person name="James T.Y."/>
            <person name="Grigoriev I.V."/>
        </authorList>
    </citation>
    <scope>NUCLEOTIDE SEQUENCE [LARGE SCALE GENOMIC DNA]</scope>
</reference>
<evidence type="ECO:0000259" key="1">
    <source>
        <dbReference type="PROSITE" id="PS50181"/>
    </source>
</evidence>
<proteinExistence type="predicted"/>
<protein>
    <recommendedName>
        <fullName evidence="1">F-box domain-containing protein</fullName>
    </recommendedName>
</protein>
<dbReference type="AlphaFoldDB" id="A0A4P9W2X7"/>
<dbReference type="InterPro" id="IPR001810">
    <property type="entry name" value="F-box_dom"/>
</dbReference>
<feature type="domain" description="F-box" evidence="1">
    <location>
        <begin position="176"/>
        <end position="231"/>
    </location>
</feature>
<sequence length="582" mass="62587">MGVRGVGVCRVLRFAAPARPSRASPALGAIFFEVGPSGLKQRWGVLPTSVQAHKSGPGQRAVAGLVVAVVYPYLLPRPIEGEEAAYAPRTEAGAAAWHRGARRRHPAVRSACWPSSSSSSVLPLPLVCSLSSPSCSTSTSTDLHLGLDLATESNPSPASVIVAAADAEEDVGLLPNPRLVRLPTELLQKVFKNLGDRRIRGHRCSDLRSAALVCRAWEPVASERMLTYVELNCSMVDMVKSFEDCNRAGATRNRIATVREIRIVNWQGRAYSGFTSFLPQLRGLRVFFCSLSGGNKHAGPPAAVVATLFSSCPLLEALDMAAPTPQGLDPEADGGLSGDDIAAVPCGVGRLKSLRLFVAPAGGHYSPAALELQNLPIRSVGAPVEELQLTVADGPGWRSPRVPLFPAEALRNLKVVEVVGNSNIIRPLIETRPPLHRVAVGYELCKAPRRMTALLRACPSIVDLDRVYSASCAPGTALRLLGLRDNSFADGALLACIDVLAETSPRLEILRLHITSPKYRVTLILLLEDVAFLADLKRGYPNLRYVGLGADYLDRRRVPAEAVQFIADVKVDILKSLFELEE</sequence>
<dbReference type="PROSITE" id="PS50181">
    <property type="entry name" value="FBOX"/>
    <property type="match status" value="1"/>
</dbReference>
<gene>
    <name evidence="2" type="ORF">BDK51DRAFT_38732</name>
</gene>
<dbReference type="Proteomes" id="UP000269721">
    <property type="component" value="Unassembled WGS sequence"/>
</dbReference>
<keyword evidence="3" id="KW-1185">Reference proteome</keyword>
<dbReference type="EMBL" id="KZ998054">
    <property type="protein sequence ID" value="RKO86611.1"/>
    <property type="molecule type" value="Genomic_DNA"/>
</dbReference>
<dbReference type="Pfam" id="PF12937">
    <property type="entry name" value="F-box-like"/>
    <property type="match status" value="1"/>
</dbReference>
<dbReference type="SUPFAM" id="SSF81383">
    <property type="entry name" value="F-box domain"/>
    <property type="match status" value="1"/>
</dbReference>
<dbReference type="CDD" id="cd09917">
    <property type="entry name" value="F-box_SF"/>
    <property type="match status" value="1"/>
</dbReference>
<accession>A0A4P9W2X7</accession>
<evidence type="ECO:0000313" key="3">
    <source>
        <dbReference type="Proteomes" id="UP000269721"/>
    </source>
</evidence>
<name>A0A4P9W2X7_9FUNG</name>
<organism evidence="2 3">
    <name type="scientific">Blyttiomyces helicus</name>
    <dbReference type="NCBI Taxonomy" id="388810"/>
    <lineage>
        <taxon>Eukaryota</taxon>
        <taxon>Fungi</taxon>
        <taxon>Fungi incertae sedis</taxon>
        <taxon>Chytridiomycota</taxon>
        <taxon>Chytridiomycota incertae sedis</taxon>
        <taxon>Chytridiomycetes</taxon>
        <taxon>Chytridiomycetes incertae sedis</taxon>
        <taxon>Blyttiomyces</taxon>
    </lineage>
</organism>